<keyword evidence="3" id="KW-1185">Reference proteome</keyword>
<organism evidence="2 3">
    <name type="scientific">Rhizoclosmatium globosum</name>
    <dbReference type="NCBI Taxonomy" id="329046"/>
    <lineage>
        <taxon>Eukaryota</taxon>
        <taxon>Fungi</taxon>
        <taxon>Fungi incertae sedis</taxon>
        <taxon>Chytridiomycota</taxon>
        <taxon>Chytridiomycota incertae sedis</taxon>
        <taxon>Chytridiomycetes</taxon>
        <taxon>Chytridiales</taxon>
        <taxon>Chytriomycetaceae</taxon>
        <taxon>Rhizoclosmatium</taxon>
    </lineage>
</organism>
<dbReference type="AlphaFoldDB" id="A0A1Y2C7F3"/>
<comment type="caution">
    <text evidence="2">The sequence shown here is derived from an EMBL/GenBank/DDBJ whole genome shotgun (WGS) entry which is preliminary data.</text>
</comment>
<evidence type="ECO:0000256" key="1">
    <source>
        <dbReference type="SAM" id="MobiDB-lite"/>
    </source>
</evidence>
<dbReference type="Proteomes" id="UP000193642">
    <property type="component" value="Unassembled WGS sequence"/>
</dbReference>
<dbReference type="EMBL" id="MCGO01000027">
    <property type="protein sequence ID" value="ORY42886.1"/>
    <property type="molecule type" value="Genomic_DNA"/>
</dbReference>
<reference evidence="2 3" key="1">
    <citation type="submission" date="2016-07" db="EMBL/GenBank/DDBJ databases">
        <title>Pervasive Adenine N6-methylation of Active Genes in Fungi.</title>
        <authorList>
            <consortium name="DOE Joint Genome Institute"/>
            <person name="Mondo S.J."/>
            <person name="Dannebaum R.O."/>
            <person name="Kuo R.C."/>
            <person name="Labutti K."/>
            <person name="Haridas S."/>
            <person name="Kuo A."/>
            <person name="Salamov A."/>
            <person name="Ahrendt S.R."/>
            <person name="Lipzen A."/>
            <person name="Sullivan W."/>
            <person name="Andreopoulos W.B."/>
            <person name="Clum A."/>
            <person name="Lindquist E."/>
            <person name="Daum C."/>
            <person name="Ramamoorthy G.K."/>
            <person name="Gryganskyi A."/>
            <person name="Culley D."/>
            <person name="Magnuson J.K."/>
            <person name="James T.Y."/>
            <person name="O'Malley M.A."/>
            <person name="Stajich J.E."/>
            <person name="Spatafora J.W."/>
            <person name="Visel A."/>
            <person name="Grigoriev I.V."/>
        </authorList>
    </citation>
    <scope>NUCLEOTIDE SEQUENCE [LARGE SCALE GENOMIC DNA]</scope>
    <source>
        <strain evidence="2 3">JEL800</strain>
    </source>
</reference>
<evidence type="ECO:0000313" key="2">
    <source>
        <dbReference type="EMBL" id="ORY42886.1"/>
    </source>
</evidence>
<name>A0A1Y2C7F3_9FUNG</name>
<feature type="compositionally biased region" description="Low complexity" evidence="1">
    <location>
        <begin position="29"/>
        <end position="42"/>
    </location>
</feature>
<protein>
    <submittedName>
        <fullName evidence="2">Uncharacterized protein</fullName>
    </submittedName>
</protein>
<gene>
    <name evidence="2" type="ORF">BCR33DRAFT_287378</name>
</gene>
<feature type="region of interest" description="Disordered" evidence="1">
    <location>
        <begin position="27"/>
        <end position="58"/>
    </location>
</feature>
<proteinExistence type="predicted"/>
<accession>A0A1Y2C7F3</accession>
<evidence type="ECO:0000313" key="3">
    <source>
        <dbReference type="Proteomes" id="UP000193642"/>
    </source>
</evidence>
<sequence length="136" mass="14833">MQHFFGRRGGLRGLVCFVFGTTFVDEEGPGSPSGLKGPSNNPTRLKNQLNPPSEPVHCLQQSSVPTLTNKLKETNVLTKMVASKARADEGIESFNHLKNECDATKMFLACLTKEVEWAKPCIAQLSTQINAEAENG</sequence>